<dbReference type="EMBL" id="JBHSYM010000073">
    <property type="protein sequence ID" value="MFC7016069.1"/>
    <property type="molecule type" value="Genomic_DNA"/>
</dbReference>
<gene>
    <name evidence="1" type="ORF">ACFQMH_31105</name>
</gene>
<evidence type="ECO:0000313" key="1">
    <source>
        <dbReference type="EMBL" id="MFC7016069.1"/>
    </source>
</evidence>
<name>A0ABW2E9Y6_9ACTN</name>
<dbReference type="RefSeq" id="WP_189878933.1">
    <property type="nucleotide sequence ID" value="NZ_BMWA01000030.1"/>
</dbReference>
<evidence type="ECO:0000313" key="2">
    <source>
        <dbReference type="Proteomes" id="UP001596409"/>
    </source>
</evidence>
<proteinExistence type="predicted"/>
<sequence>MPHLIQAARAAQHRAARAAASIGAGHPLTRLLLTAAAVAATAAWDAGHRVADLHQPRRHNEKRATRA</sequence>
<protein>
    <submittedName>
        <fullName evidence="1">Uncharacterized protein</fullName>
    </submittedName>
</protein>
<organism evidence="1 2">
    <name type="scientific">Streptomyces viridiviolaceus</name>
    <dbReference type="NCBI Taxonomy" id="68282"/>
    <lineage>
        <taxon>Bacteria</taxon>
        <taxon>Bacillati</taxon>
        <taxon>Actinomycetota</taxon>
        <taxon>Actinomycetes</taxon>
        <taxon>Kitasatosporales</taxon>
        <taxon>Streptomycetaceae</taxon>
        <taxon>Streptomyces</taxon>
    </lineage>
</organism>
<comment type="caution">
    <text evidence="1">The sequence shown here is derived from an EMBL/GenBank/DDBJ whole genome shotgun (WGS) entry which is preliminary data.</text>
</comment>
<accession>A0ABW2E9Y6</accession>
<reference evidence="2" key="1">
    <citation type="journal article" date="2019" name="Int. J. Syst. Evol. Microbiol.">
        <title>The Global Catalogue of Microorganisms (GCM) 10K type strain sequencing project: providing services to taxonomists for standard genome sequencing and annotation.</title>
        <authorList>
            <consortium name="The Broad Institute Genomics Platform"/>
            <consortium name="The Broad Institute Genome Sequencing Center for Infectious Disease"/>
            <person name="Wu L."/>
            <person name="Ma J."/>
        </authorList>
    </citation>
    <scope>NUCLEOTIDE SEQUENCE [LARGE SCALE GENOMIC DNA]</scope>
    <source>
        <strain evidence="2">JCM 4855</strain>
    </source>
</reference>
<keyword evidence="2" id="KW-1185">Reference proteome</keyword>
<dbReference type="Proteomes" id="UP001596409">
    <property type="component" value="Unassembled WGS sequence"/>
</dbReference>